<dbReference type="AlphaFoldDB" id="A0A0A0M7S2"/>
<dbReference type="PANTHER" id="PTHR33507:SF4">
    <property type="entry name" value="NODULATION COMPETITIVENESS PROTEIN NFED"/>
    <property type="match status" value="1"/>
</dbReference>
<protein>
    <submittedName>
        <fullName evidence="10">Serine protease</fullName>
    </submittedName>
</protein>
<dbReference type="OrthoDB" id="5289056at2"/>
<comment type="subcellular location">
    <subcellularLocation>
        <location evidence="1">Membrane</location>
        <topology evidence="1">Multi-pass membrane protein</topology>
    </subcellularLocation>
</comment>
<keyword evidence="11" id="KW-1185">Reference proteome</keyword>
<feature type="region of interest" description="Disordered" evidence="5">
    <location>
        <begin position="137"/>
        <end position="175"/>
    </location>
</feature>
<feature type="transmembrane region" description="Helical" evidence="6">
    <location>
        <begin position="296"/>
        <end position="314"/>
    </location>
</feature>
<dbReference type="RefSeq" id="WP_027068752.1">
    <property type="nucleotide sequence ID" value="NZ_AUHT01000004.1"/>
</dbReference>
<keyword evidence="2 6" id="KW-0812">Transmembrane</keyword>
<reference evidence="10 11" key="1">
    <citation type="submission" date="2013-08" db="EMBL/GenBank/DDBJ databases">
        <title>Genomic analysis of Lysobacter defluvii.</title>
        <authorList>
            <person name="Wang Q."/>
            <person name="Wang G."/>
        </authorList>
    </citation>
    <scope>NUCLEOTIDE SEQUENCE [LARGE SCALE GENOMIC DNA]</scope>
    <source>
        <strain evidence="10 11">IMMIB APB-9</strain>
    </source>
</reference>
<dbReference type="InterPro" id="IPR052165">
    <property type="entry name" value="Membrane_assoc_protease"/>
</dbReference>
<evidence type="ECO:0000256" key="6">
    <source>
        <dbReference type="SAM" id="Phobius"/>
    </source>
</evidence>
<dbReference type="Pfam" id="PF25145">
    <property type="entry name" value="NfeD1b_N"/>
    <property type="match status" value="1"/>
</dbReference>
<dbReference type="EMBL" id="AVBH01000103">
    <property type="protein sequence ID" value="KGO98274.1"/>
    <property type="molecule type" value="Genomic_DNA"/>
</dbReference>
<dbReference type="CDD" id="cd07020">
    <property type="entry name" value="Clp_protease_NfeD_1"/>
    <property type="match status" value="1"/>
</dbReference>
<evidence type="ECO:0000259" key="8">
    <source>
        <dbReference type="Pfam" id="PF24961"/>
    </source>
</evidence>
<evidence type="ECO:0000256" key="4">
    <source>
        <dbReference type="ARBA" id="ARBA00023136"/>
    </source>
</evidence>
<evidence type="ECO:0000313" key="10">
    <source>
        <dbReference type="EMBL" id="KGO98274.1"/>
    </source>
</evidence>
<feature type="transmembrane region" description="Helical" evidence="6">
    <location>
        <begin position="375"/>
        <end position="396"/>
    </location>
</feature>
<sequence length="474" mass="48325">MAANPRLVVLGMLLAMAGWLVAALPVGSQEPSPAPVLVLEIEGGIGPATREYLRSGLARAQEEGAAAVVLRIDTPGGLDAATRDINRDILASPVPVIAWVGPQGARAASAGTYILYATHLAAMAPATSLGAATPVSMGGGAAPDPGGSGGEAREDGASGEAGGEGAAAPAGDPMTRKAVNDSVAYLRGLATLRGRDVDFAERAVREAATMTAGEALEAGVIELVAPDVPSLLQAADGRAVQLPDGEVRLRTAGAPVTEVEPDWRARLLSILTDPSVAYMLLLAGMYGLLLEGYSPGAVVPGVFGAICLLLALYALQVLPVNYAGVALIALGVLLMGLEFAVPSFGALGIGGLVALMVGSLMLYDTDVPGFGVPGQLLAGIGLASALVFMLAIWGMARARRRPVVSGMEELLHEPAVALADFERHGRVRVRGEVWQAESSNPVTRGQDLRVVAINGLVLHVEPANPNSIPAGDPA</sequence>
<evidence type="ECO:0000259" key="9">
    <source>
        <dbReference type="Pfam" id="PF25145"/>
    </source>
</evidence>
<dbReference type="GO" id="GO:0008233">
    <property type="term" value="F:peptidase activity"/>
    <property type="evidence" value="ECO:0007669"/>
    <property type="project" value="UniProtKB-KW"/>
</dbReference>
<dbReference type="PANTHER" id="PTHR33507">
    <property type="entry name" value="INNER MEMBRANE PROTEIN YBBJ"/>
    <property type="match status" value="1"/>
</dbReference>
<evidence type="ECO:0000256" key="1">
    <source>
        <dbReference type="ARBA" id="ARBA00004141"/>
    </source>
</evidence>
<name>A0A0A0M7S2_9GAMM</name>
<dbReference type="InterPro" id="IPR029045">
    <property type="entry name" value="ClpP/crotonase-like_dom_sf"/>
</dbReference>
<dbReference type="eggNOG" id="COG1030">
    <property type="taxonomic scope" value="Bacteria"/>
</dbReference>
<dbReference type="SUPFAM" id="SSF141322">
    <property type="entry name" value="NfeD domain-like"/>
    <property type="match status" value="1"/>
</dbReference>
<dbReference type="Gene3D" id="2.40.50.140">
    <property type="entry name" value="Nucleic acid-binding proteins"/>
    <property type="match status" value="1"/>
</dbReference>
<dbReference type="SUPFAM" id="SSF52096">
    <property type="entry name" value="ClpP/crotonase"/>
    <property type="match status" value="1"/>
</dbReference>
<dbReference type="Pfam" id="PF24961">
    <property type="entry name" value="NfeD_membrane"/>
    <property type="match status" value="1"/>
</dbReference>
<accession>A0A0A0M7S2</accession>
<feature type="transmembrane region" description="Helical" evidence="6">
    <location>
        <begin position="320"/>
        <end position="337"/>
    </location>
</feature>
<evidence type="ECO:0000256" key="2">
    <source>
        <dbReference type="ARBA" id="ARBA00022692"/>
    </source>
</evidence>
<dbReference type="InterPro" id="IPR056738">
    <property type="entry name" value="NfeD1b_N"/>
</dbReference>
<keyword evidence="10" id="KW-0378">Hydrolase</keyword>
<dbReference type="Pfam" id="PF01957">
    <property type="entry name" value="NfeD"/>
    <property type="match status" value="1"/>
</dbReference>
<dbReference type="GO" id="GO:0016020">
    <property type="term" value="C:membrane"/>
    <property type="evidence" value="ECO:0007669"/>
    <property type="project" value="UniProtKB-SubCell"/>
</dbReference>
<feature type="compositionally biased region" description="Gly residues" evidence="5">
    <location>
        <begin position="137"/>
        <end position="150"/>
    </location>
</feature>
<evidence type="ECO:0000313" key="11">
    <source>
        <dbReference type="Proteomes" id="UP000030003"/>
    </source>
</evidence>
<dbReference type="InterPro" id="IPR056739">
    <property type="entry name" value="NfeD_membrane"/>
</dbReference>
<feature type="domain" description="NfeD1b N-terminal" evidence="9">
    <location>
        <begin position="36"/>
        <end position="216"/>
    </location>
</feature>
<evidence type="ECO:0000256" key="3">
    <source>
        <dbReference type="ARBA" id="ARBA00022989"/>
    </source>
</evidence>
<evidence type="ECO:0000259" key="7">
    <source>
        <dbReference type="Pfam" id="PF01957"/>
    </source>
</evidence>
<keyword evidence="4 6" id="KW-0472">Membrane</keyword>
<organism evidence="10 11">
    <name type="scientific">Lysobacter defluvii IMMIB APB-9 = DSM 18482</name>
    <dbReference type="NCBI Taxonomy" id="1385515"/>
    <lineage>
        <taxon>Bacteria</taxon>
        <taxon>Pseudomonadati</taxon>
        <taxon>Pseudomonadota</taxon>
        <taxon>Gammaproteobacteria</taxon>
        <taxon>Lysobacterales</taxon>
        <taxon>Lysobacteraceae</taxon>
        <taxon>Novilysobacter</taxon>
    </lineage>
</organism>
<keyword evidence="10" id="KW-0645">Protease</keyword>
<keyword evidence="3 6" id="KW-1133">Transmembrane helix</keyword>
<feature type="domain" description="NfeD-like C-terminal" evidence="7">
    <location>
        <begin position="408"/>
        <end position="462"/>
    </location>
</feature>
<dbReference type="GO" id="GO:0006508">
    <property type="term" value="P:proteolysis"/>
    <property type="evidence" value="ECO:0007669"/>
    <property type="project" value="UniProtKB-KW"/>
</dbReference>
<gene>
    <name evidence="10" type="ORF">N791_02970</name>
</gene>
<dbReference type="STRING" id="1385515.GCA_000423325_00170"/>
<dbReference type="InterPro" id="IPR002810">
    <property type="entry name" value="NfeD-like_C"/>
</dbReference>
<dbReference type="Gene3D" id="3.90.226.10">
    <property type="entry name" value="2-enoyl-CoA Hydratase, Chain A, domain 1"/>
    <property type="match status" value="1"/>
</dbReference>
<dbReference type="InterPro" id="IPR012340">
    <property type="entry name" value="NA-bd_OB-fold"/>
</dbReference>
<dbReference type="Proteomes" id="UP000030003">
    <property type="component" value="Unassembled WGS sequence"/>
</dbReference>
<dbReference type="FunFam" id="3.90.226.10:FF:000089">
    <property type="entry name" value="Membrane-bound serine protease"/>
    <property type="match status" value="1"/>
</dbReference>
<comment type="caution">
    <text evidence="10">The sequence shown here is derived from an EMBL/GenBank/DDBJ whole genome shotgun (WGS) entry which is preliminary data.</text>
</comment>
<proteinExistence type="predicted"/>
<feature type="domain" description="NfeD integral membrane" evidence="8">
    <location>
        <begin position="276"/>
        <end position="392"/>
    </location>
</feature>
<evidence type="ECO:0000256" key="5">
    <source>
        <dbReference type="SAM" id="MobiDB-lite"/>
    </source>
</evidence>